<dbReference type="PANTHER" id="PTHR15364:SF0">
    <property type="entry name" value="2'-DEOXYNUCLEOSIDE 5'-PHOSPHATE N-HYDROLASE 1"/>
    <property type="match status" value="1"/>
</dbReference>
<organism evidence="1 2">
    <name type="scientific">Pseudomonas jinjuensis</name>
    <dbReference type="NCBI Taxonomy" id="198616"/>
    <lineage>
        <taxon>Bacteria</taxon>
        <taxon>Pseudomonadati</taxon>
        <taxon>Pseudomonadota</taxon>
        <taxon>Gammaproteobacteria</taxon>
        <taxon>Pseudomonadales</taxon>
        <taxon>Pseudomonadaceae</taxon>
        <taxon>Pseudomonas</taxon>
    </lineage>
</organism>
<dbReference type="Pfam" id="PF05014">
    <property type="entry name" value="Nuc_deoxyrib_tr"/>
    <property type="match status" value="1"/>
</dbReference>
<dbReference type="PANTHER" id="PTHR15364">
    <property type="entry name" value="2'-DEOXYNUCLEOSIDE 5'-PHOSPHATE N-HYDROLASE 1"/>
    <property type="match status" value="1"/>
</dbReference>
<dbReference type="EMBL" id="FNIJ01000003">
    <property type="protein sequence ID" value="SDN48661.1"/>
    <property type="molecule type" value="Genomic_DNA"/>
</dbReference>
<dbReference type="OrthoDB" id="9795789at2"/>
<dbReference type="GO" id="GO:0070694">
    <property type="term" value="F:5-hydroxymethyl-dUMP N-hydrolase activity"/>
    <property type="evidence" value="ECO:0007669"/>
    <property type="project" value="TreeGrafter"/>
</dbReference>
<name>A0A1H0BSV8_9PSED</name>
<gene>
    <name evidence="1" type="ORF">SAMN05216193_103180</name>
</gene>
<dbReference type="Proteomes" id="UP000242957">
    <property type="component" value="Unassembled WGS sequence"/>
</dbReference>
<dbReference type="GO" id="GO:0016740">
    <property type="term" value="F:transferase activity"/>
    <property type="evidence" value="ECO:0007669"/>
    <property type="project" value="UniProtKB-KW"/>
</dbReference>
<accession>A0A1H0BSV8</accession>
<protein>
    <submittedName>
        <fullName evidence="1">Nucleoside 2-deoxyribosyltransferase</fullName>
    </submittedName>
</protein>
<dbReference type="AlphaFoldDB" id="A0A1H0BSV8"/>
<dbReference type="RefSeq" id="WP_084311559.1">
    <property type="nucleotide sequence ID" value="NZ_FNIJ01000003.1"/>
</dbReference>
<proteinExistence type="predicted"/>
<evidence type="ECO:0000313" key="2">
    <source>
        <dbReference type="Proteomes" id="UP000242957"/>
    </source>
</evidence>
<dbReference type="STRING" id="198616.SAMN05216193_103180"/>
<dbReference type="GO" id="GO:0009159">
    <property type="term" value="P:deoxyribonucleoside monophosphate catabolic process"/>
    <property type="evidence" value="ECO:0007669"/>
    <property type="project" value="TreeGrafter"/>
</dbReference>
<keyword evidence="1" id="KW-0808">Transferase</keyword>
<evidence type="ECO:0000313" key="1">
    <source>
        <dbReference type="EMBL" id="SDN48661.1"/>
    </source>
</evidence>
<reference evidence="2" key="1">
    <citation type="submission" date="2016-10" db="EMBL/GenBank/DDBJ databases">
        <authorList>
            <person name="Varghese N."/>
            <person name="Submissions S."/>
        </authorList>
    </citation>
    <scope>NUCLEOTIDE SEQUENCE [LARGE SCALE GENOMIC DNA]</scope>
    <source>
        <strain evidence="2">JCM 21621</strain>
    </source>
</reference>
<dbReference type="InterPro" id="IPR051239">
    <property type="entry name" value="2'-dNMP_N-hydrolase"/>
</dbReference>
<dbReference type="Gene3D" id="3.40.50.450">
    <property type="match status" value="1"/>
</dbReference>
<sequence length="179" mass="19629">MLKIYLAGPDVFRPDAIEHGERLKALCAEFGFRGLYPLDCAVPEELAEPRERAAWIYRANVALIAEADCLLANLDAFRGAEPDSGTSFEVGYAAALGKRLYGHVTEPGDYRERLRRGHPQWLGEQPGRDRDGNALEDFGLPLNLMLGVPMRIAVGGAREALEMLAGDVRSRAWPAPTAP</sequence>
<dbReference type="SUPFAM" id="SSF52309">
    <property type="entry name" value="N-(deoxy)ribosyltransferase-like"/>
    <property type="match status" value="1"/>
</dbReference>
<dbReference type="InterPro" id="IPR007710">
    <property type="entry name" value="Nucleoside_deoxyribTrfase"/>
</dbReference>
<keyword evidence="2" id="KW-1185">Reference proteome</keyword>